<organism evidence="3 4">
    <name type="scientific">Kwoniella shivajii</name>
    <dbReference type="NCBI Taxonomy" id="564305"/>
    <lineage>
        <taxon>Eukaryota</taxon>
        <taxon>Fungi</taxon>
        <taxon>Dikarya</taxon>
        <taxon>Basidiomycota</taxon>
        <taxon>Agaricomycotina</taxon>
        <taxon>Tremellomycetes</taxon>
        <taxon>Tremellales</taxon>
        <taxon>Cryptococcaceae</taxon>
        <taxon>Kwoniella</taxon>
    </lineage>
</organism>
<sequence length="288" mass="32076">MDSNSNPDVTTLPSIAGLVRESAVDATSTLPRSTGDESIPSRTDLLQPTASPSISRRSPRRYLSDWLCGKSNKALREANETLSTELAKLHNSNASLAKELNSLGKTVHRDWSAGYELGPAIMREKIATLTKQMTESLAQERLKSLSKHMSDIAIRINENYSLQEQFMTDVVSNAETSEIHYTAHNLVCRRYIKWQNARQEYLDNNDDGPDLLSSSCTSRLVQDLSKIKPHLSKAEEGFHIGYTISGNAEDKDGDASYCDIPDRAFVLDKATRWCLLERNPKNRSKASG</sequence>
<evidence type="ECO:0000313" key="3">
    <source>
        <dbReference type="EMBL" id="WRT69480.1"/>
    </source>
</evidence>
<gene>
    <name evidence="3" type="ORF">IL334_006466</name>
</gene>
<reference evidence="3 4" key="1">
    <citation type="submission" date="2024-01" db="EMBL/GenBank/DDBJ databases">
        <title>Comparative genomics of Cryptococcus and Kwoniella reveals pathogenesis evolution and contrasting modes of karyotype evolution via chromosome fusion or intercentromeric recombination.</title>
        <authorList>
            <person name="Coelho M.A."/>
            <person name="David-Palma M."/>
            <person name="Shea T."/>
            <person name="Bowers K."/>
            <person name="McGinley-Smith S."/>
            <person name="Mohammad A.W."/>
            <person name="Gnirke A."/>
            <person name="Yurkov A.M."/>
            <person name="Nowrousian M."/>
            <person name="Sun S."/>
            <person name="Cuomo C.A."/>
            <person name="Heitman J."/>
        </authorList>
    </citation>
    <scope>NUCLEOTIDE SEQUENCE [LARGE SCALE GENOMIC DNA]</scope>
    <source>
        <strain evidence="3">CBS 11374</strain>
    </source>
</reference>
<name>A0ABZ1D6D4_9TREE</name>
<evidence type="ECO:0000256" key="1">
    <source>
        <dbReference type="SAM" id="Coils"/>
    </source>
</evidence>
<evidence type="ECO:0000256" key="2">
    <source>
        <dbReference type="SAM" id="MobiDB-lite"/>
    </source>
</evidence>
<keyword evidence="4" id="KW-1185">Reference proteome</keyword>
<dbReference type="GeneID" id="87958596"/>
<dbReference type="Proteomes" id="UP001329825">
    <property type="component" value="Chromosome 9"/>
</dbReference>
<feature type="compositionally biased region" description="Polar residues" evidence="2">
    <location>
        <begin position="40"/>
        <end position="50"/>
    </location>
</feature>
<protein>
    <submittedName>
        <fullName evidence="3">Uncharacterized protein</fullName>
    </submittedName>
</protein>
<dbReference type="EMBL" id="CP141889">
    <property type="protein sequence ID" value="WRT69480.1"/>
    <property type="molecule type" value="Genomic_DNA"/>
</dbReference>
<feature type="coiled-coil region" evidence="1">
    <location>
        <begin position="72"/>
        <end position="99"/>
    </location>
</feature>
<dbReference type="RefSeq" id="XP_062794219.1">
    <property type="nucleotide sequence ID" value="XM_062938168.1"/>
</dbReference>
<feature type="region of interest" description="Disordered" evidence="2">
    <location>
        <begin position="22"/>
        <end position="57"/>
    </location>
</feature>
<accession>A0ABZ1D6D4</accession>
<evidence type="ECO:0000313" key="4">
    <source>
        <dbReference type="Proteomes" id="UP001329825"/>
    </source>
</evidence>
<keyword evidence="1" id="KW-0175">Coiled coil</keyword>
<proteinExistence type="predicted"/>